<dbReference type="Gene3D" id="6.10.30.10">
    <property type="match status" value="1"/>
</dbReference>
<dbReference type="AlphaFoldDB" id="A0A7S9ILA7"/>
<evidence type="ECO:0000313" key="3">
    <source>
        <dbReference type="EMBL" id="QPG51262.1"/>
    </source>
</evidence>
<evidence type="ECO:0000259" key="2">
    <source>
        <dbReference type="Pfam" id="PF12172"/>
    </source>
</evidence>
<protein>
    <submittedName>
        <fullName evidence="3">Zn-ribbon domain-containing OB-fold protein</fullName>
    </submittedName>
</protein>
<name>A0A7S9ILA7_SACSO</name>
<accession>A0A7S9ILA7</accession>
<dbReference type="InterPro" id="IPR052513">
    <property type="entry name" value="Thioester_dehydratase-like"/>
</dbReference>
<dbReference type="Proteomes" id="UP000594632">
    <property type="component" value="Chromosome"/>
</dbReference>
<dbReference type="Pfam" id="PF01796">
    <property type="entry name" value="OB_ChsH2_C"/>
    <property type="match status" value="1"/>
</dbReference>
<dbReference type="Pfam" id="PF12172">
    <property type="entry name" value="zf-ChsH2"/>
    <property type="match status" value="1"/>
</dbReference>
<feature type="domain" description="ChsH2 rubredoxin-like zinc ribbon" evidence="2">
    <location>
        <begin position="66"/>
        <end position="100"/>
    </location>
</feature>
<dbReference type="InterPro" id="IPR012340">
    <property type="entry name" value="NA-bd_OB-fold"/>
</dbReference>
<dbReference type="SUPFAM" id="SSF50249">
    <property type="entry name" value="Nucleic acid-binding proteins"/>
    <property type="match status" value="1"/>
</dbReference>
<dbReference type="InterPro" id="IPR002878">
    <property type="entry name" value="ChsH2_C"/>
</dbReference>
<gene>
    <name evidence="3" type="ORF">HFC64_05135</name>
</gene>
<evidence type="ECO:0000259" key="1">
    <source>
        <dbReference type="Pfam" id="PF01796"/>
    </source>
</evidence>
<feature type="domain" description="ChsH2 C-terminal OB-fold" evidence="1">
    <location>
        <begin position="104"/>
        <end position="164"/>
    </location>
</feature>
<dbReference type="InterPro" id="IPR022002">
    <property type="entry name" value="ChsH2_Znr"/>
</dbReference>
<sequence>MGVTEIRGKQFNEIDKKALEQIDLLIKNSGMPIMRDLKNTNLLWVDVRELTQRFMIPIGRIYKFFDQLSKGKIVGTKCPKCGSIYFPPQDDCTKCKVSGLDTIELSGEGELLTYTIITVKPVSFMHYQDYIVGIARLKEGINILAWVNEKSEDIKVGMKVKVNIVRREPEGYFIYELRKVQ</sequence>
<dbReference type="PANTHER" id="PTHR34075:SF6">
    <property type="entry name" value="DNA-BINDING PROTEIN"/>
    <property type="match status" value="1"/>
</dbReference>
<proteinExistence type="predicted"/>
<dbReference type="EMBL" id="CP050869">
    <property type="protein sequence ID" value="QPG51262.1"/>
    <property type="molecule type" value="Genomic_DNA"/>
</dbReference>
<organism evidence="3 4">
    <name type="scientific">Saccharolobus solfataricus</name>
    <name type="common">Sulfolobus solfataricus</name>
    <dbReference type="NCBI Taxonomy" id="2287"/>
    <lineage>
        <taxon>Archaea</taxon>
        <taxon>Thermoproteota</taxon>
        <taxon>Thermoprotei</taxon>
        <taxon>Sulfolobales</taxon>
        <taxon>Sulfolobaceae</taxon>
        <taxon>Saccharolobus</taxon>
    </lineage>
</organism>
<dbReference type="PANTHER" id="PTHR34075">
    <property type="entry name" value="BLR3430 PROTEIN"/>
    <property type="match status" value="1"/>
</dbReference>
<reference evidence="3 4" key="1">
    <citation type="journal article" date="2020" name="Nat. Commun.">
        <title>The structures of two archaeal type IV pili illuminate evolutionary relationships.</title>
        <authorList>
            <person name="Wang F."/>
            <person name="Baquero D.P."/>
            <person name="Su Z."/>
            <person name="Beltran L.C."/>
            <person name="Prangishvili D."/>
            <person name="Krupovic M."/>
            <person name="Egelman E.H."/>
        </authorList>
    </citation>
    <scope>NUCLEOTIDE SEQUENCE [LARGE SCALE GENOMIC DNA]</scope>
    <source>
        <strain evidence="3 4">POZ149</strain>
    </source>
</reference>
<evidence type="ECO:0000313" key="4">
    <source>
        <dbReference type="Proteomes" id="UP000594632"/>
    </source>
</evidence>